<evidence type="ECO:0000256" key="1">
    <source>
        <dbReference type="ARBA" id="ARBA00004496"/>
    </source>
</evidence>
<dbReference type="STRING" id="142588.SAMN04488559_1119"/>
<dbReference type="NCBIfam" id="TIGR03544">
    <property type="entry name" value="DivI1A_domain"/>
    <property type="match status" value="1"/>
</dbReference>
<protein>
    <submittedName>
        <fullName evidence="8">Cell division initiation protein</fullName>
    </submittedName>
</protein>
<evidence type="ECO:0000256" key="5">
    <source>
        <dbReference type="ARBA" id="ARBA00023054"/>
    </source>
</evidence>
<organism evidence="8 9">
    <name type="scientific">Isobaculum melis</name>
    <dbReference type="NCBI Taxonomy" id="142588"/>
    <lineage>
        <taxon>Bacteria</taxon>
        <taxon>Bacillati</taxon>
        <taxon>Bacillota</taxon>
        <taxon>Bacilli</taxon>
        <taxon>Lactobacillales</taxon>
        <taxon>Carnobacteriaceae</taxon>
        <taxon>Isobaculum</taxon>
    </lineage>
</organism>
<evidence type="ECO:0000256" key="2">
    <source>
        <dbReference type="ARBA" id="ARBA00009008"/>
    </source>
</evidence>
<gene>
    <name evidence="8" type="ORF">SAMN04488559_1119</name>
</gene>
<evidence type="ECO:0000256" key="6">
    <source>
        <dbReference type="ARBA" id="ARBA00023306"/>
    </source>
</evidence>
<comment type="subcellular location">
    <subcellularLocation>
        <location evidence="1">Cytoplasm</location>
    </subcellularLocation>
</comment>
<dbReference type="GO" id="GO:0005737">
    <property type="term" value="C:cytoplasm"/>
    <property type="evidence" value="ECO:0007669"/>
    <property type="project" value="UniProtKB-SubCell"/>
</dbReference>
<dbReference type="GO" id="GO:0051301">
    <property type="term" value="P:cell division"/>
    <property type="evidence" value="ECO:0007669"/>
    <property type="project" value="UniProtKB-KW"/>
</dbReference>
<dbReference type="PANTHER" id="PTHR35794">
    <property type="entry name" value="CELL DIVISION PROTEIN DIVIVA"/>
    <property type="match status" value="1"/>
</dbReference>
<comment type="similarity">
    <text evidence="2">Belongs to the DivIVA family.</text>
</comment>
<dbReference type="InterPro" id="IPR007793">
    <property type="entry name" value="DivIVA_fam"/>
</dbReference>
<accession>A0A1H9T6I8</accession>
<reference evidence="8 9" key="1">
    <citation type="submission" date="2016-10" db="EMBL/GenBank/DDBJ databases">
        <authorList>
            <person name="de Groot N.N."/>
        </authorList>
    </citation>
    <scope>NUCLEOTIDE SEQUENCE [LARGE SCALE GENOMIC DNA]</scope>
    <source>
        <strain evidence="8 9">DSM 13760</strain>
    </source>
</reference>
<dbReference type="InterPro" id="IPR019933">
    <property type="entry name" value="DivIVA_domain"/>
</dbReference>
<evidence type="ECO:0000313" key="8">
    <source>
        <dbReference type="EMBL" id="SER92781.1"/>
    </source>
</evidence>
<dbReference type="Proteomes" id="UP000198948">
    <property type="component" value="Unassembled WGS sequence"/>
</dbReference>
<feature type="coiled-coil region" evidence="7">
    <location>
        <begin position="29"/>
        <end position="56"/>
    </location>
</feature>
<dbReference type="Pfam" id="PF05103">
    <property type="entry name" value="DivIVA"/>
    <property type="match status" value="1"/>
</dbReference>
<evidence type="ECO:0000256" key="4">
    <source>
        <dbReference type="ARBA" id="ARBA00022618"/>
    </source>
</evidence>
<evidence type="ECO:0000313" key="9">
    <source>
        <dbReference type="Proteomes" id="UP000198948"/>
    </source>
</evidence>
<keyword evidence="9" id="KW-1185">Reference proteome</keyword>
<dbReference type="PANTHER" id="PTHR35794:SF2">
    <property type="entry name" value="CELL DIVISION PROTEIN DIVIVA"/>
    <property type="match status" value="1"/>
</dbReference>
<keyword evidence="5 7" id="KW-0175">Coiled coil</keyword>
<keyword evidence="4 8" id="KW-0132">Cell division</keyword>
<proteinExistence type="inferred from homology"/>
<sequence length="260" mass="29853">MVLTPLDIHNKEFRVKLKGYDQDEVNDYLDQVIKDYEIVLKQKRELEKNLELANERLGYYASIEDTLNKSIIVAQEAAEEVRQNADREAKIIVLEAEKNADRVLNESLTKAKEITAETDQLKKQTRLFRQRLQLMVESQLDLIKSNEWDEVSSIVTKELEETTAYQTLQAEKESSFDEISATEEKVDYSDIEKSLEATDEAPLVVETPVFSVMEEVEEEIKPYEVPDGQMEAVDMPNLTPEQILNNFGANAQTTSNQIED</sequence>
<dbReference type="AlphaFoldDB" id="A0A1H9T6I8"/>
<dbReference type="EMBL" id="FOHA01000011">
    <property type="protein sequence ID" value="SER92781.1"/>
    <property type="molecule type" value="Genomic_DNA"/>
</dbReference>
<dbReference type="Gene3D" id="6.10.250.660">
    <property type="match status" value="1"/>
</dbReference>
<name>A0A1H9T6I8_9LACT</name>
<keyword evidence="6" id="KW-0131">Cell cycle</keyword>
<dbReference type="RefSeq" id="WP_092652572.1">
    <property type="nucleotide sequence ID" value="NZ_FOHA01000011.1"/>
</dbReference>
<dbReference type="OrthoDB" id="9815492at2"/>
<evidence type="ECO:0000256" key="3">
    <source>
        <dbReference type="ARBA" id="ARBA00022490"/>
    </source>
</evidence>
<evidence type="ECO:0000256" key="7">
    <source>
        <dbReference type="SAM" id="Coils"/>
    </source>
</evidence>
<keyword evidence="3" id="KW-0963">Cytoplasm</keyword>